<keyword evidence="5 8" id="KW-0573">Peptidoglycan synthesis</keyword>
<keyword evidence="8" id="KW-0067">ATP-binding</keyword>
<dbReference type="EMBL" id="SCWF01000002">
    <property type="protein sequence ID" value="TDM14887.1"/>
    <property type="molecule type" value="Genomic_DNA"/>
</dbReference>
<comment type="pathway">
    <text evidence="1 8 9">Cell wall biogenesis; peptidoglycan biosynthesis.</text>
</comment>
<keyword evidence="8" id="KW-0963">Cytoplasm</keyword>
<dbReference type="GO" id="GO:0008360">
    <property type="term" value="P:regulation of cell shape"/>
    <property type="evidence" value="ECO:0007669"/>
    <property type="project" value="UniProtKB-KW"/>
</dbReference>
<evidence type="ECO:0000256" key="4">
    <source>
        <dbReference type="ARBA" id="ARBA00022960"/>
    </source>
</evidence>
<keyword evidence="4 8" id="KW-0133">Cell shape</keyword>
<dbReference type="InterPro" id="IPR036615">
    <property type="entry name" value="Mur_ligase_C_dom_sf"/>
</dbReference>
<feature type="binding site" evidence="8">
    <location>
        <position position="32"/>
    </location>
    <ligand>
        <name>UDP-N-acetyl-alpha-D-muramoyl-L-alanyl-D-glutamate</name>
        <dbReference type="ChEBI" id="CHEBI:83900"/>
    </ligand>
</feature>
<feature type="binding site" evidence="8">
    <location>
        <position position="179"/>
    </location>
    <ligand>
        <name>UDP-N-acetyl-alpha-D-muramoyl-L-alanyl-D-glutamate</name>
        <dbReference type="ChEBI" id="CHEBI:83900"/>
    </ligand>
</feature>
<evidence type="ECO:0000256" key="8">
    <source>
        <dbReference type="HAMAP-Rule" id="MF_00208"/>
    </source>
</evidence>
<dbReference type="NCBIfam" id="NF001126">
    <property type="entry name" value="PRK00139.1-4"/>
    <property type="match status" value="1"/>
</dbReference>
<comment type="cofactor">
    <cofactor evidence="8">
        <name>Mg(2+)</name>
        <dbReference type="ChEBI" id="CHEBI:18420"/>
    </cofactor>
</comment>
<feature type="domain" description="Mur ligase central" evidence="12">
    <location>
        <begin position="108"/>
        <end position="308"/>
    </location>
</feature>
<feature type="domain" description="Mur ligase C-terminal" evidence="11">
    <location>
        <begin position="331"/>
        <end position="455"/>
    </location>
</feature>
<keyword evidence="14" id="KW-1185">Reference proteome</keyword>
<dbReference type="Pfam" id="PF02875">
    <property type="entry name" value="Mur_ligase_C"/>
    <property type="match status" value="1"/>
</dbReference>
<comment type="subcellular location">
    <subcellularLocation>
        <location evidence="8 9">Cytoplasm</location>
    </subcellularLocation>
</comment>
<dbReference type="UniPathway" id="UPA00219"/>
<feature type="binding site" evidence="8">
    <location>
        <begin position="110"/>
        <end position="116"/>
    </location>
    <ligand>
        <name>ATP</name>
        <dbReference type="ChEBI" id="CHEBI:30616"/>
    </ligand>
</feature>
<keyword evidence="8" id="KW-0460">Magnesium</keyword>
<comment type="PTM">
    <text evidence="8">Carboxylation is probably crucial for Mg(2+) binding and, consequently, for the gamma-phosphate positioning of ATP.</text>
</comment>
<evidence type="ECO:0000259" key="11">
    <source>
        <dbReference type="Pfam" id="PF02875"/>
    </source>
</evidence>
<evidence type="ECO:0000256" key="3">
    <source>
        <dbReference type="ARBA" id="ARBA00022618"/>
    </source>
</evidence>
<dbReference type="GO" id="GO:0000287">
    <property type="term" value="F:magnesium ion binding"/>
    <property type="evidence" value="ECO:0007669"/>
    <property type="project" value="UniProtKB-UniRule"/>
</dbReference>
<organism evidence="13 14">
    <name type="scientific">Macrococcus bovicus</name>
    <dbReference type="NCBI Taxonomy" id="69968"/>
    <lineage>
        <taxon>Bacteria</taxon>
        <taxon>Bacillati</taxon>
        <taxon>Bacillota</taxon>
        <taxon>Bacilli</taxon>
        <taxon>Bacillales</taxon>
        <taxon>Staphylococcaceae</taxon>
        <taxon>Macrococcus</taxon>
    </lineage>
</organism>
<dbReference type="PANTHER" id="PTHR23135:SF4">
    <property type="entry name" value="UDP-N-ACETYLMURAMOYL-L-ALANYL-D-GLUTAMATE--2,6-DIAMINOPIMELATE LIGASE MURE HOMOLOG, CHLOROPLASTIC"/>
    <property type="match status" value="1"/>
</dbReference>
<dbReference type="InterPro" id="IPR005761">
    <property type="entry name" value="UDP-N-AcMur-Glu-dNH2Pim_ligase"/>
</dbReference>
<evidence type="ECO:0000256" key="2">
    <source>
        <dbReference type="ARBA" id="ARBA00005898"/>
    </source>
</evidence>
<feature type="binding site" evidence="8">
    <location>
        <position position="187"/>
    </location>
    <ligand>
        <name>UDP-N-acetyl-alpha-D-muramoyl-L-alanyl-D-glutamate</name>
        <dbReference type="ChEBI" id="CHEBI:83900"/>
    </ligand>
</feature>
<evidence type="ECO:0000256" key="1">
    <source>
        <dbReference type="ARBA" id="ARBA00004752"/>
    </source>
</evidence>
<dbReference type="NCBIfam" id="NF010628">
    <property type="entry name" value="PRK14022.1"/>
    <property type="match status" value="1"/>
</dbReference>
<comment type="caution">
    <text evidence="13">The sequence shown here is derived from an EMBL/GenBank/DDBJ whole genome shotgun (WGS) entry which is preliminary data.</text>
</comment>
<dbReference type="GO" id="GO:0071555">
    <property type="term" value="P:cell wall organization"/>
    <property type="evidence" value="ECO:0007669"/>
    <property type="project" value="UniProtKB-KW"/>
</dbReference>
<keyword evidence="3 8" id="KW-0132">Cell division</keyword>
<dbReference type="GO" id="GO:0047482">
    <property type="term" value="F:UDP-N-acetylmuramoyl-L-alanyl-D-glutamate-L-lysine ligase activity"/>
    <property type="evidence" value="ECO:0007669"/>
    <property type="project" value="UniProtKB-UniRule"/>
</dbReference>
<reference evidence="13 14" key="1">
    <citation type="submission" date="2019-01" db="EMBL/GenBank/DDBJ databases">
        <title>Draft genome sequences of the type strains of six Macrococcus species.</title>
        <authorList>
            <person name="Mazhar S."/>
            <person name="Altermann E."/>
            <person name="Hill C."/>
            <person name="Mcauliffe O."/>
        </authorList>
    </citation>
    <scope>NUCLEOTIDE SEQUENCE [LARGE SCALE GENOMIC DNA]</scope>
    <source>
        <strain evidence="13 14">ATCC 51825</strain>
    </source>
</reference>
<dbReference type="InterPro" id="IPR013221">
    <property type="entry name" value="Mur_ligase_cen"/>
</dbReference>
<gene>
    <name evidence="8 13" type="primary">murE</name>
    <name evidence="13" type="ORF">ERX55_02805</name>
</gene>
<dbReference type="InterPro" id="IPR036565">
    <property type="entry name" value="Mur-like_cat_sf"/>
</dbReference>
<evidence type="ECO:0000256" key="9">
    <source>
        <dbReference type="RuleBase" id="RU004135"/>
    </source>
</evidence>
<dbReference type="SUPFAM" id="SSF63418">
    <property type="entry name" value="MurE/MurF N-terminal domain"/>
    <property type="match status" value="1"/>
</dbReference>
<comment type="caution">
    <text evidence="8">Lacks conserved residue(s) required for the propagation of feature annotation.</text>
</comment>
<dbReference type="SUPFAM" id="SSF53623">
    <property type="entry name" value="MurD-like peptide ligases, catalytic domain"/>
    <property type="match status" value="1"/>
</dbReference>
<evidence type="ECO:0000259" key="10">
    <source>
        <dbReference type="Pfam" id="PF01225"/>
    </source>
</evidence>
<name>A0A4R6C127_9STAP</name>
<proteinExistence type="inferred from homology"/>
<dbReference type="AlphaFoldDB" id="A0A4R6C127"/>
<dbReference type="Proteomes" id="UP000294843">
    <property type="component" value="Unassembled WGS sequence"/>
</dbReference>
<evidence type="ECO:0000313" key="14">
    <source>
        <dbReference type="Proteomes" id="UP000294843"/>
    </source>
</evidence>
<accession>A0A4R6C127</accession>
<dbReference type="EC" id="6.3.2.7" evidence="8"/>
<keyword evidence="8" id="KW-0547">Nucleotide-binding</keyword>
<dbReference type="NCBIfam" id="TIGR01085">
    <property type="entry name" value="murE"/>
    <property type="match status" value="1"/>
</dbReference>
<evidence type="ECO:0000313" key="13">
    <source>
        <dbReference type="EMBL" id="TDM14887.1"/>
    </source>
</evidence>
<dbReference type="InterPro" id="IPR000713">
    <property type="entry name" value="Mur_ligase_N"/>
</dbReference>
<evidence type="ECO:0000256" key="5">
    <source>
        <dbReference type="ARBA" id="ARBA00022984"/>
    </source>
</evidence>
<comment type="function">
    <text evidence="8">Catalyzes the addition of L-lysine to the nucleotide precursor UDP-N-acetylmuramoyl-L-alanyl-D-glutamate (UMAG) in the biosynthesis of bacterial cell-wall peptidoglycan.</text>
</comment>
<evidence type="ECO:0000259" key="12">
    <source>
        <dbReference type="Pfam" id="PF08245"/>
    </source>
</evidence>
<dbReference type="PANTHER" id="PTHR23135">
    <property type="entry name" value="MUR LIGASE FAMILY MEMBER"/>
    <property type="match status" value="1"/>
</dbReference>
<dbReference type="OrthoDB" id="9800958at2"/>
<dbReference type="GO" id="GO:0005524">
    <property type="term" value="F:ATP binding"/>
    <property type="evidence" value="ECO:0007669"/>
    <property type="project" value="UniProtKB-UniRule"/>
</dbReference>
<keyword evidence="7 8" id="KW-0961">Cell wall biogenesis/degradation</keyword>
<dbReference type="InterPro" id="IPR004101">
    <property type="entry name" value="Mur_ligase_C"/>
</dbReference>
<comment type="catalytic activity">
    <reaction evidence="8">
        <text>UDP-N-acetyl-alpha-D-muramoyl-L-alanyl-D-glutamate + L-lysine + ATP = UDP-N-acetyl-alpha-D-muramoyl-L-alanyl-gamma-D-glutamyl-L-lysine + ADP + phosphate + H(+)</text>
        <dbReference type="Rhea" id="RHEA:17969"/>
        <dbReference type="ChEBI" id="CHEBI:15378"/>
        <dbReference type="ChEBI" id="CHEBI:30616"/>
        <dbReference type="ChEBI" id="CHEBI:32551"/>
        <dbReference type="ChEBI" id="CHEBI:43474"/>
        <dbReference type="ChEBI" id="CHEBI:83900"/>
        <dbReference type="ChEBI" id="CHEBI:83903"/>
        <dbReference type="ChEBI" id="CHEBI:456216"/>
        <dbReference type="EC" id="6.3.2.7"/>
    </reaction>
</comment>
<feature type="modified residue" description="N6-carboxylysine" evidence="8">
    <location>
        <position position="219"/>
    </location>
</feature>
<dbReference type="GO" id="GO:0005737">
    <property type="term" value="C:cytoplasm"/>
    <property type="evidence" value="ECO:0007669"/>
    <property type="project" value="UniProtKB-SubCell"/>
</dbReference>
<dbReference type="Pfam" id="PF08245">
    <property type="entry name" value="Mur_ligase_M"/>
    <property type="match status" value="1"/>
</dbReference>
<evidence type="ECO:0000256" key="7">
    <source>
        <dbReference type="ARBA" id="ARBA00023316"/>
    </source>
</evidence>
<feature type="binding site" evidence="8">
    <location>
        <position position="151"/>
    </location>
    <ligand>
        <name>UDP-N-acetyl-alpha-D-muramoyl-L-alanyl-D-glutamate</name>
        <dbReference type="ChEBI" id="CHEBI:83900"/>
    </ligand>
</feature>
<feature type="short sequence motif" description="L-lysine recognition motif" evidence="8">
    <location>
        <begin position="403"/>
        <end position="406"/>
    </location>
</feature>
<keyword evidence="8 13" id="KW-0436">Ligase</keyword>
<dbReference type="InterPro" id="IPR035911">
    <property type="entry name" value="MurE/MurF_N"/>
</dbReference>
<sequence length="493" mass="53810">MPVKTEALLNLIKVKKIKGELPEEVTDITTDSRTAGPTSIFVASKGYTVDSHRFIPNVIEQGCQLVVTAHEVDAPVAQIIVPDTLRVASLFAQAIFDYPAAKLKTFGVTGTNGKTSVATMIHHLHRALDIHSAYLGTNGLQIDETVTKGANSTPETVTLTKSIVQALEHQAEAMSFEVSSHGLVLGRLNGVDFDVAIFTNLTQDHLDFHGTMKDYGYAKSLLFSQLGNHPSYAVLNSDDAFSETLRTVTSREIITYGIDQQADFRATAVEETLYGTTFTLESPEGEFKVESPYLGRFNVSNIMAAIAALFAAGHDVERIVQAVPALPPVEGRLEVLDRSLPIDLIIDYAHTPDGMNKLIDAVQPFVKGRLIFLVGMAGERDLTKTADMGAIACRADYVIFTPDNPANDDPKKLTDALEEGATHQNFRSFTDRKEGILHAIDMAEAGDMVVLASKGREPYQIMPGYVKVPHRDDLIALEAAYQKFGGHHENQTK</sequence>
<dbReference type="HAMAP" id="MF_00208">
    <property type="entry name" value="MurE"/>
    <property type="match status" value="1"/>
</dbReference>
<dbReference type="Gene3D" id="3.90.190.20">
    <property type="entry name" value="Mur ligase, C-terminal domain"/>
    <property type="match status" value="1"/>
</dbReference>
<keyword evidence="6 8" id="KW-0131">Cell cycle</keyword>
<dbReference type="GO" id="GO:0009252">
    <property type="term" value="P:peptidoglycan biosynthetic process"/>
    <property type="evidence" value="ECO:0007669"/>
    <property type="project" value="UniProtKB-UniRule"/>
</dbReference>
<dbReference type="SUPFAM" id="SSF53244">
    <property type="entry name" value="MurD-like peptide ligases, peptide-binding domain"/>
    <property type="match status" value="1"/>
</dbReference>
<dbReference type="Gene3D" id="3.40.1190.10">
    <property type="entry name" value="Mur-like, catalytic domain"/>
    <property type="match status" value="1"/>
</dbReference>
<dbReference type="Pfam" id="PF01225">
    <property type="entry name" value="Mur_ligase"/>
    <property type="match status" value="1"/>
</dbReference>
<feature type="domain" description="Mur ligase N-terminal catalytic" evidence="10">
    <location>
        <begin position="25"/>
        <end position="73"/>
    </location>
</feature>
<comment type="similarity">
    <text evidence="2 8">Belongs to the MurCDEF family. MurE subfamily.</text>
</comment>
<evidence type="ECO:0000256" key="6">
    <source>
        <dbReference type="ARBA" id="ARBA00023306"/>
    </source>
</evidence>
<dbReference type="GO" id="GO:0051301">
    <property type="term" value="P:cell division"/>
    <property type="evidence" value="ECO:0007669"/>
    <property type="project" value="UniProtKB-KW"/>
</dbReference>
<feature type="binding site" evidence="8">
    <location>
        <begin position="152"/>
        <end position="153"/>
    </location>
    <ligand>
        <name>UDP-N-acetyl-alpha-D-muramoyl-L-alanyl-D-glutamate</name>
        <dbReference type="ChEBI" id="CHEBI:83900"/>
    </ligand>
</feature>
<protein>
    <recommendedName>
        <fullName evidence="8">UDP-N-acetylmuramoyl-L-alanyl-D-glutamate--L-lysine ligase</fullName>
        <ecNumber evidence="8">6.3.2.7</ecNumber>
    </recommendedName>
    <alternativeName>
        <fullName evidence="8">L-lysine-adding enzyme</fullName>
    </alternativeName>
    <alternativeName>
        <fullName evidence="8">UDP-MurNAc-L-Ala-D-Glu:L-Lys ligase</fullName>
    </alternativeName>
    <alternativeName>
        <fullName evidence="8">UDP-MurNAc-tripeptide synthetase</fullName>
    </alternativeName>
    <alternativeName>
        <fullName evidence="8">UDP-N-acetylmuramyl-tripeptide synthetase</fullName>
    </alternativeName>
</protein>
<dbReference type="Gene3D" id="3.40.1390.10">
    <property type="entry name" value="MurE/MurF, N-terminal domain"/>
    <property type="match status" value="1"/>
</dbReference>